<accession>A0ABR7BRE3</accession>
<organism evidence="3 4">
    <name type="scientific">Eggerthella hominis</name>
    <dbReference type="NCBI Taxonomy" id="2763043"/>
    <lineage>
        <taxon>Bacteria</taxon>
        <taxon>Bacillati</taxon>
        <taxon>Actinomycetota</taxon>
        <taxon>Coriobacteriia</taxon>
        <taxon>Eggerthellales</taxon>
        <taxon>Eggerthellaceae</taxon>
        <taxon>Eggerthella</taxon>
    </lineage>
</organism>
<dbReference type="EMBL" id="JACOOA010000003">
    <property type="protein sequence ID" value="MBC5584164.1"/>
    <property type="molecule type" value="Genomic_DNA"/>
</dbReference>
<proteinExistence type="predicted"/>
<dbReference type="RefSeq" id="WP_186938627.1">
    <property type="nucleotide sequence ID" value="NZ_JACOOA010000003.1"/>
</dbReference>
<evidence type="ECO:0000256" key="2">
    <source>
        <dbReference type="SAM" id="Phobius"/>
    </source>
</evidence>
<sequence length="355" mass="39157">MRGNGSNSIWNRRPHVKHANMHEYRSLMSNVDLPDRVRDTVMQETRRAESGSTSQRTVSRHAPQRPRTMHRFVAAGACALALAAGIGIIGSIAMKPAPEQSDAPLVLPDNPNGNFFALAAYAAENPEAEPGKTVEVSLGRFSPGSSMGQINLLTGEEYADGRHVYAFIFDVTCTGENIQSITYEIVGNDAYFESYDEEEFLRAHGVYGDDDPAVENGYTINDESTFTVDYESQDLRENLISCHLLVPFTMRTETQTLMEQLVRSEGDEYLASMNAAFAAEAADASQALSQSQLKLTATFADGSTQSKSYVIAPVDGFEETYRAYLDTEDAYYKEHGTTEGFEEPKLYTITEIVEG</sequence>
<protein>
    <recommendedName>
        <fullName evidence="5">DUF4179 domain-containing protein</fullName>
    </recommendedName>
</protein>
<keyword evidence="4" id="KW-1185">Reference proteome</keyword>
<keyword evidence="2" id="KW-0812">Transmembrane</keyword>
<evidence type="ECO:0000313" key="3">
    <source>
        <dbReference type="EMBL" id="MBC5584164.1"/>
    </source>
</evidence>
<evidence type="ECO:0000256" key="1">
    <source>
        <dbReference type="SAM" id="MobiDB-lite"/>
    </source>
</evidence>
<evidence type="ECO:0008006" key="5">
    <source>
        <dbReference type="Google" id="ProtNLM"/>
    </source>
</evidence>
<feature type="region of interest" description="Disordered" evidence="1">
    <location>
        <begin position="44"/>
        <end position="65"/>
    </location>
</feature>
<keyword evidence="2" id="KW-0472">Membrane</keyword>
<feature type="transmembrane region" description="Helical" evidence="2">
    <location>
        <begin position="72"/>
        <end position="94"/>
    </location>
</feature>
<reference evidence="3 4" key="1">
    <citation type="submission" date="2020-08" db="EMBL/GenBank/DDBJ databases">
        <title>Genome public.</title>
        <authorList>
            <person name="Liu C."/>
            <person name="Sun Q."/>
        </authorList>
    </citation>
    <scope>NUCLEOTIDE SEQUENCE [LARGE SCALE GENOMIC DNA]</scope>
    <source>
        <strain evidence="3 4">NSJ-70</strain>
    </source>
</reference>
<evidence type="ECO:0000313" key="4">
    <source>
        <dbReference type="Proteomes" id="UP000622448"/>
    </source>
</evidence>
<comment type="caution">
    <text evidence="3">The sequence shown here is derived from an EMBL/GenBank/DDBJ whole genome shotgun (WGS) entry which is preliminary data.</text>
</comment>
<gene>
    <name evidence="3" type="ORF">H8S61_08150</name>
</gene>
<dbReference type="Proteomes" id="UP000622448">
    <property type="component" value="Unassembled WGS sequence"/>
</dbReference>
<keyword evidence="2" id="KW-1133">Transmembrane helix</keyword>
<name>A0ABR7BRE3_9ACTN</name>